<dbReference type="KEGG" id="lbk:LVISKB_2135"/>
<dbReference type="Proteomes" id="UP000012042">
    <property type="component" value="Chromosome"/>
</dbReference>
<dbReference type="Pfam" id="PF10934">
    <property type="entry name" value="Sheath_initiator"/>
    <property type="match status" value="1"/>
</dbReference>
<evidence type="ECO:0000256" key="1">
    <source>
        <dbReference type="SAM" id="MobiDB-lite"/>
    </source>
</evidence>
<dbReference type="EMBL" id="AP012167">
    <property type="protein sequence ID" value="BAN07770.1"/>
    <property type="molecule type" value="Genomic_DNA"/>
</dbReference>
<feature type="region of interest" description="Disordered" evidence="1">
    <location>
        <begin position="1"/>
        <end position="23"/>
    </location>
</feature>
<sequence length="148" mass="16989">MTKMDDEEEIELDVEDETDDGLEEETLPSRTYLVKNGRIQSMTDGREAMIQAIDKILRTERFVFPIYTEDYGNDFNELLGKEFDYAEVEVERMLEEAMYADDRVTDVRVDDVQKMNSTTLMVSGTVETIFGTVPIESEVTLSESTDVD</sequence>
<dbReference type="PATRIC" id="fig|1001583.3.peg.2117"/>
<gene>
    <name evidence="2" type="ORF">LVISKB_2135</name>
</gene>
<dbReference type="AlphaFoldDB" id="M5AH62"/>
<organism evidence="2 3">
    <name type="scientific">Levilactobacillus brevis KB290</name>
    <dbReference type="NCBI Taxonomy" id="1001583"/>
    <lineage>
        <taxon>Bacteria</taxon>
        <taxon>Bacillati</taxon>
        <taxon>Bacillota</taxon>
        <taxon>Bacilli</taxon>
        <taxon>Lactobacillales</taxon>
        <taxon>Lactobacillaceae</taxon>
        <taxon>Levilactobacillus</taxon>
    </lineage>
</organism>
<evidence type="ECO:0008006" key="4">
    <source>
        <dbReference type="Google" id="ProtNLM"/>
    </source>
</evidence>
<evidence type="ECO:0000313" key="2">
    <source>
        <dbReference type="EMBL" id="BAN07770.1"/>
    </source>
</evidence>
<protein>
    <recommendedName>
        <fullName evidence="4">DUF2634 domain-containing protein</fullName>
    </recommendedName>
</protein>
<dbReference type="InterPro" id="IPR020288">
    <property type="entry name" value="Sheath_initiator"/>
</dbReference>
<dbReference type="SUPFAM" id="SSF160719">
    <property type="entry name" value="gpW/gp25-like"/>
    <property type="match status" value="1"/>
</dbReference>
<proteinExistence type="predicted"/>
<name>M5AH62_LEVBR</name>
<reference evidence="2 3" key="1">
    <citation type="journal article" date="2013" name="PLoS ONE">
        <title>Genomic Analysis by Deep Sequencing of the Probiotic Lactobacillus brevis KB290 Harboring Nine Plasmids Reveals Genomic Stability.</title>
        <authorList>
            <person name="Fukao M."/>
            <person name="Oshima K."/>
            <person name="Morita H."/>
            <person name="Toh H."/>
            <person name="Suda W."/>
            <person name="Kim S.W."/>
            <person name="Suzuki S."/>
            <person name="Yakabe T."/>
            <person name="Hattori M."/>
            <person name="Yajima N."/>
        </authorList>
    </citation>
    <scope>NUCLEOTIDE SEQUENCE [LARGE SCALE GENOMIC DNA]</scope>
    <source>
        <strain evidence="2 3">KB290</strain>
    </source>
</reference>
<dbReference type="HOGENOM" id="CLU_141574_0_0_9"/>
<evidence type="ECO:0000313" key="3">
    <source>
        <dbReference type="Proteomes" id="UP000012042"/>
    </source>
</evidence>
<accession>M5AH62</accession>